<reference evidence="2 3" key="1">
    <citation type="submission" date="2010-05" db="EMBL/GenBank/DDBJ databases">
        <title>The Genome Sequence of Thecamonas trahens ATCC 50062.</title>
        <authorList>
            <consortium name="The Broad Institute Genome Sequencing Platform"/>
            <person name="Russ C."/>
            <person name="Cuomo C."/>
            <person name="Shea T."/>
            <person name="Young S.K."/>
            <person name="Zeng Q."/>
            <person name="Koehrsen M."/>
            <person name="Haas B."/>
            <person name="Borodovsky M."/>
            <person name="Guigo R."/>
            <person name="Alvarado L."/>
            <person name="Berlin A."/>
            <person name="Bochicchio J."/>
            <person name="Borenstein D."/>
            <person name="Chapman S."/>
            <person name="Chen Z."/>
            <person name="Freedman E."/>
            <person name="Gellesch M."/>
            <person name="Goldberg J."/>
            <person name="Griggs A."/>
            <person name="Gujja S."/>
            <person name="Heilman E."/>
            <person name="Heiman D."/>
            <person name="Hepburn T."/>
            <person name="Howarth C."/>
            <person name="Jen D."/>
            <person name="Larson L."/>
            <person name="Mehta T."/>
            <person name="Park D."/>
            <person name="Pearson M."/>
            <person name="Roberts A."/>
            <person name="Saif S."/>
            <person name="Shenoy N."/>
            <person name="Sisk P."/>
            <person name="Stolte C."/>
            <person name="Sykes S."/>
            <person name="Thomson T."/>
            <person name="Walk T."/>
            <person name="White J."/>
            <person name="Yandava C."/>
            <person name="Burger G."/>
            <person name="Gray M.W."/>
            <person name="Holland P.W.H."/>
            <person name="King N."/>
            <person name="Lang F.B.F."/>
            <person name="Roger A.J."/>
            <person name="Ruiz-Trillo I."/>
            <person name="Lander E."/>
            <person name="Nusbaum C."/>
        </authorList>
    </citation>
    <scope>NUCLEOTIDE SEQUENCE [LARGE SCALE GENOMIC DNA]</scope>
    <source>
        <strain evidence="2 3">ATCC 50062</strain>
    </source>
</reference>
<gene>
    <name evidence="2" type="ORF">AMSG_01330</name>
</gene>
<dbReference type="GeneID" id="25561085"/>
<organism evidence="2 3">
    <name type="scientific">Thecamonas trahens ATCC 50062</name>
    <dbReference type="NCBI Taxonomy" id="461836"/>
    <lineage>
        <taxon>Eukaryota</taxon>
        <taxon>Apusozoa</taxon>
        <taxon>Apusomonadida</taxon>
        <taxon>Apusomonadidae</taxon>
        <taxon>Thecamonas</taxon>
    </lineage>
</organism>
<dbReference type="Gene3D" id="1.20.140.150">
    <property type="match status" value="1"/>
</dbReference>
<accession>A0A0L0DNP9</accession>
<evidence type="ECO:0000313" key="3">
    <source>
        <dbReference type="Proteomes" id="UP000054408"/>
    </source>
</evidence>
<dbReference type="AlphaFoldDB" id="A0A0L0DNP9"/>
<dbReference type="RefSeq" id="XP_013761938.1">
    <property type="nucleotide sequence ID" value="XM_013906484.1"/>
</dbReference>
<feature type="transmembrane region" description="Helical" evidence="1">
    <location>
        <begin position="90"/>
        <end position="116"/>
    </location>
</feature>
<evidence type="ECO:0008006" key="4">
    <source>
        <dbReference type="Google" id="ProtNLM"/>
    </source>
</evidence>
<protein>
    <recommendedName>
        <fullName evidence="4">MARVEL domain-containing protein</fullName>
    </recommendedName>
</protein>
<feature type="transmembrane region" description="Helical" evidence="1">
    <location>
        <begin position="128"/>
        <end position="148"/>
    </location>
</feature>
<evidence type="ECO:0000256" key="1">
    <source>
        <dbReference type="SAM" id="Phobius"/>
    </source>
</evidence>
<dbReference type="Proteomes" id="UP000054408">
    <property type="component" value="Unassembled WGS sequence"/>
</dbReference>
<dbReference type="EMBL" id="GL349437">
    <property type="protein sequence ID" value="KNC53621.1"/>
    <property type="molecule type" value="Genomic_DNA"/>
</dbReference>
<keyword evidence="1" id="KW-1133">Transmembrane helix</keyword>
<keyword evidence="1" id="KW-0472">Membrane</keyword>
<evidence type="ECO:0000313" key="2">
    <source>
        <dbReference type="EMBL" id="KNC53621.1"/>
    </source>
</evidence>
<keyword evidence="3" id="KW-1185">Reference proteome</keyword>
<feature type="transmembrane region" description="Helical" evidence="1">
    <location>
        <begin position="168"/>
        <end position="187"/>
    </location>
</feature>
<name>A0A0L0DNP9_THETB</name>
<keyword evidence="1" id="KW-0812">Transmembrane</keyword>
<proteinExistence type="predicted"/>
<feature type="transmembrane region" description="Helical" evidence="1">
    <location>
        <begin position="21"/>
        <end position="45"/>
    </location>
</feature>
<sequence length="249" mass="26953">MQPHIAKVKEGVKEMNPTVVAWKPFVALLVSVLTFIFICVAMGTLEWVKFDDGHVGLFKGCAKGVGCKSISYFEKHYDSKYKKFRHGGGAAFTFLFFGFLALMVALAANVVAIWEIFTNVISLEQARLTAMVGYFAVAGNVAFAWFLYLCVVGKPKVSGTKGKYSTGFGMAFMTMIWGIVSAVLMLFERKGMYHVGGRRFSLKQRQFVPDGDTQGLADKSAAHGATAYGATASATTNATPYTPATAASP</sequence>